<dbReference type="AlphaFoldDB" id="A0A0F9N8I7"/>
<dbReference type="EMBL" id="LAZR01007462">
    <property type="protein sequence ID" value="KKM85110.1"/>
    <property type="molecule type" value="Genomic_DNA"/>
</dbReference>
<sequence>MKKIKVSYDWYENIISQIDKNICPFCNSNKLILTDTNSNTFYPRKGCLSCNKWLELPKLKRDK</sequence>
<evidence type="ECO:0000313" key="1">
    <source>
        <dbReference type="EMBL" id="KKM85110.1"/>
    </source>
</evidence>
<reference evidence="1" key="1">
    <citation type="journal article" date="2015" name="Nature">
        <title>Complex archaea that bridge the gap between prokaryotes and eukaryotes.</title>
        <authorList>
            <person name="Spang A."/>
            <person name="Saw J.H."/>
            <person name="Jorgensen S.L."/>
            <person name="Zaremba-Niedzwiedzka K."/>
            <person name="Martijn J."/>
            <person name="Lind A.E."/>
            <person name="van Eijk R."/>
            <person name="Schleper C."/>
            <person name="Guy L."/>
            <person name="Ettema T.J."/>
        </authorList>
    </citation>
    <scope>NUCLEOTIDE SEQUENCE</scope>
</reference>
<name>A0A0F9N8I7_9ZZZZ</name>
<protein>
    <submittedName>
        <fullName evidence="1">Uncharacterized protein</fullName>
    </submittedName>
</protein>
<accession>A0A0F9N8I7</accession>
<comment type="caution">
    <text evidence="1">The sequence shown here is derived from an EMBL/GenBank/DDBJ whole genome shotgun (WGS) entry which is preliminary data.</text>
</comment>
<gene>
    <name evidence="1" type="ORF">LCGC14_1292390</name>
</gene>
<proteinExistence type="predicted"/>
<organism evidence="1">
    <name type="scientific">marine sediment metagenome</name>
    <dbReference type="NCBI Taxonomy" id="412755"/>
    <lineage>
        <taxon>unclassified sequences</taxon>
        <taxon>metagenomes</taxon>
        <taxon>ecological metagenomes</taxon>
    </lineage>
</organism>